<dbReference type="PIRSF" id="PIRSF001191">
    <property type="entry name" value="Peptidase_M10A_matrix"/>
    <property type="match status" value="1"/>
</dbReference>
<feature type="binding site" evidence="16">
    <location>
        <position position="195"/>
    </location>
    <ligand>
        <name>Zn(2+)</name>
        <dbReference type="ChEBI" id="CHEBI:29105"/>
        <label>2</label>
        <note>catalytic</note>
    </ligand>
</feature>
<comment type="subcellular location">
    <subcellularLocation>
        <location evidence="1">Secreted</location>
        <location evidence="1">Extracellular space</location>
        <location evidence="1">Extracellular matrix</location>
    </subcellularLocation>
</comment>
<feature type="binding site" evidence="17">
    <location>
        <position position="299"/>
    </location>
    <ligand>
        <name>Ca(2+)</name>
        <dbReference type="ChEBI" id="CHEBI:29108"/>
        <label>4</label>
    </ligand>
</feature>
<feature type="binding site" evidence="17">
    <location>
        <position position="166"/>
    </location>
    <ligand>
        <name>Ca(2+)</name>
        <dbReference type="ChEBI" id="CHEBI:29108"/>
        <label>3</label>
    </ligand>
</feature>
<feature type="repeat" description="Hemopexin" evidence="19">
    <location>
        <begin position="391"/>
        <end position="434"/>
    </location>
</feature>
<dbReference type="GO" id="GO:0005615">
    <property type="term" value="C:extracellular space"/>
    <property type="evidence" value="ECO:0007669"/>
    <property type="project" value="TreeGrafter"/>
</dbReference>
<feature type="binding site" evidence="17">
    <location>
        <position position="135"/>
    </location>
    <ligand>
        <name>Zn(2+)</name>
        <dbReference type="ChEBI" id="CHEBI:29105"/>
        <label>1</label>
    </ligand>
</feature>
<feature type="repeat" description="Hemopexin" evidence="19">
    <location>
        <begin position="342"/>
        <end position="390"/>
    </location>
</feature>
<dbReference type="EMBL" id="AFYH01094598">
    <property type="status" value="NOT_ANNOTATED_CDS"/>
    <property type="molecule type" value="Genomic_DNA"/>
</dbReference>
<dbReference type="InterPro" id="IPR024079">
    <property type="entry name" value="MetalloPept_cat_dom_sf"/>
</dbReference>
<dbReference type="Pfam" id="PF01471">
    <property type="entry name" value="PG_binding_1"/>
    <property type="match status" value="1"/>
</dbReference>
<feature type="binding site" evidence="17">
    <location>
        <position position="397"/>
    </location>
    <ligand>
        <name>Ca(2+)</name>
        <dbReference type="ChEBI" id="CHEBI:29108"/>
        <label>5</label>
    </ligand>
</feature>
<dbReference type="GO" id="GO:0006508">
    <property type="term" value="P:proteolysis"/>
    <property type="evidence" value="ECO:0007669"/>
    <property type="project" value="UniProtKB-KW"/>
</dbReference>
<dbReference type="EMBL" id="AFYH01094599">
    <property type="status" value="NOT_ANNOTATED_CDS"/>
    <property type="molecule type" value="Genomic_DNA"/>
</dbReference>
<dbReference type="FunFam" id="3.40.390.10:FF:000007">
    <property type="entry name" value="Collagenase 3"/>
    <property type="match status" value="1"/>
</dbReference>
<dbReference type="SMART" id="SM00120">
    <property type="entry name" value="HX"/>
    <property type="match status" value="4"/>
</dbReference>
<feature type="binding site" evidence="17">
    <location>
        <position position="166"/>
    </location>
    <ligand>
        <name>Ca(2+)</name>
        <dbReference type="ChEBI" id="CHEBI:29108"/>
        <label>1</label>
    </ligand>
</feature>
<dbReference type="Pfam" id="PF00045">
    <property type="entry name" value="Hemopexin"/>
    <property type="match status" value="2"/>
</dbReference>
<dbReference type="PANTHER" id="PTHR10201:SF297">
    <property type="entry name" value="MATRIX METALLOPROTEINASE-20"/>
    <property type="match status" value="1"/>
</dbReference>
<dbReference type="GO" id="GO:0030198">
    <property type="term" value="P:extracellular matrix organization"/>
    <property type="evidence" value="ECO:0007669"/>
    <property type="project" value="TreeGrafter"/>
</dbReference>
<dbReference type="InterPro" id="IPR000585">
    <property type="entry name" value="Hemopexin-like_dom"/>
</dbReference>
<evidence type="ECO:0000259" key="20">
    <source>
        <dbReference type="SMART" id="SM00235"/>
    </source>
</evidence>
<evidence type="ECO:0000256" key="3">
    <source>
        <dbReference type="ARBA" id="ARBA00022525"/>
    </source>
</evidence>
<evidence type="ECO:0000256" key="15">
    <source>
        <dbReference type="PIRSR" id="PIRSR001191-1"/>
    </source>
</evidence>
<feature type="binding site" evidence="17">
    <location>
        <position position="133"/>
    </location>
    <ligand>
        <name>Zn(2+)</name>
        <dbReference type="ChEBI" id="CHEBI:29105"/>
        <label>1</label>
    </ligand>
</feature>
<sequence>QEYLKTFYSLGKGSIGRTKRESGSLEKKITEMQDFFGLQITGKLDSKTLDMMRKARCGVPDVENYKFYPDKPRWNSNTVTYRILKYSNKLKSEEVDKSLKMALKLWSDVTPLNFVKTDSEEADIKIMFGSKDHGDFFPFDGPRGILAHSFEPGDGLGGDTHFDEDEKWTMGNIKQGYNLFTVAAHEFGHALGLGHSRDPTALMFPIYKYRKLEDFRLPRDDVQGIQALYGKQGSQNKERDLTKVPEKCDPQFSFDAVTNFGRELLFFKQGYVWLRKAFLTKIKEGFINSFFTNIHAKIDAAYDIPERRVAYFFSGTKYWIAEGLNMPTLPASIYEFGFPTTVKQVDAATYIKGIGKTLFFVGDEYWSYDEHQSTMDDGYPQKIKDGFTGVGSKVDAVFEMIGFLHIFAGPKAYKYDYKRKKVLYTVRANAWLGC</sequence>
<dbReference type="EMBL" id="AFYH01094602">
    <property type="status" value="NOT_ANNOTATED_CDS"/>
    <property type="molecule type" value="Genomic_DNA"/>
</dbReference>
<evidence type="ECO:0000313" key="21">
    <source>
        <dbReference type="Ensembl" id="ENSLACP00000017032.1"/>
    </source>
</evidence>
<dbReference type="InterPro" id="IPR006026">
    <property type="entry name" value="Peptidase_Metallo"/>
</dbReference>
<dbReference type="Bgee" id="ENSLACG00000015001">
    <property type="expression patterns" value="Expressed in pelvic fin and 1 other cell type or tissue"/>
</dbReference>
<keyword evidence="22" id="KW-1185">Reference proteome</keyword>
<feature type="binding site" evidence="17">
    <location>
        <position position="148"/>
    </location>
    <ligand>
        <name>Zn(2+)</name>
        <dbReference type="ChEBI" id="CHEBI:29105"/>
        <label>1</label>
    </ligand>
</feature>
<feature type="binding site" evidence="17">
    <location>
        <position position="141"/>
    </location>
    <ligand>
        <name>Ca(2+)</name>
        <dbReference type="ChEBI" id="CHEBI:29108"/>
        <label>3</label>
    </ligand>
</feature>
<keyword evidence="9" id="KW-0378">Hydrolase</keyword>
<keyword evidence="12" id="KW-0482">Metalloprotease</keyword>
<dbReference type="PANTHER" id="PTHR10201">
    <property type="entry name" value="MATRIX METALLOPROTEINASE"/>
    <property type="match status" value="1"/>
</dbReference>
<feature type="binding site" evidence="17">
    <location>
        <position position="123"/>
    </location>
    <ligand>
        <name>Ca(2+)</name>
        <dbReference type="ChEBI" id="CHEBI:29108"/>
        <label>2</label>
    </ligand>
</feature>
<feature type="active site" evidence="15">
    <location>
        <position position="186"/>
    </location>
</feature>
<reference evidence="21" key="3">
    <citation type="submission" date="2025-09" db="UniProtKB">
        <authorList>
            <consortium name="Ensembl"/>
        </authorList>
    </citation>
    <scope>IDENTIFICATION</scope>
</reference>
<keyword evidence="6 16" id="KW-0479">Metal-binding</keyword>
<feature type="binding site" evidence="17">
    <location>
        <position position="163"/>
    </location>
    <ligand>
        <name>Ca(2+)</name>
        <dbReference type="ChEBI" id="CHEBI:29108"/>
        <label>3</label>
    </ligand>
</feature>
<comment type="similarity">
    <text evidence="2">Belongs to the peptidase M10A family.</text>
</comment>
<evidence type="ECO:0000313" key="22">
    <source>
        <dbReference type="Proteomes" id="UP000008672"/>
    </source>
</evidence>
<dbReference type="GO" id="GO:0030574">
    <property type="term" value="P:collagen catabolic process"/>
    <property type="evidence" value="ECO:0007669"/>
    <property type="project" value="TreeGrafter"/>
</dbReference>
<evidence type="ECO:0000256" key="14">
    <source>
        <dbReference type="ARBA" id="ARBA00023157"/>
    </source>
</evidence>
<organism evidence="21 22">
    <name type="scientific">Latimeria chalumnae</name>
    <name type="common">Coelacanth</name>
    <dbReference type="NCBI Taxonomy" id="7897"/>
    <lineage>
        <taxon>Eukaryota</taxon>
        <taxon>Metazoa</taxon>
        <taxon>Chordata</taxon>
        <taxon>Craniata</taxon>
        <taxon>Vertebrata</taxon>
        <taxon>Euteleostomi</taxon>
        <taxon>Coelacanthiformes</taxon>
        <taxon>Coelacanthidae</taxon>
        <taxon>Latimeria</taxon>
    </lineage>
</organism>
<dbReference type="PROSITE" id="PS51642">
    <property type="entry name" value="HEMOPEXIN_2"/>
    <property type="match status" value="3"/>
</dbReference>
<evidence type="ECO:0000256" key="11">
    <source>
        <dbReference type="ARBA" id="ARBA00022837"/>
    </source>
</evidence>
<evidence type="ECO:0000256" key="12">
    <source>
        <dbReference type="ARBA" id="ARBA00023049"/>
    </source>
</evidence>
<feature type="binding site" evidence="17">
    <location>
        <position position="140"/>
    </location>
    <ligand>
        <name>Ca(2+)</name>
        <dbReference type="ChEBI" id="CHEBI:29108"/>
        <label>3</label>
    </ligand>
</feature>
<keyword evidence="7" id="KW-0732">Signal</keyword>
<feature type="binding site" description="in inhibited form" evidence="17">
    <location>
        <position position="57"/>
    </location>
    <ligand>
        <name>Zn(2+)</name>
        <dbReference type="ChEBI" id="CHEBI:29105"/>
        <label>2</label>
        <note>catalytic</note>
    </ligand>
</feature>
<dbReference type="STRING" id="7897.ENSLACP00000017032"/>
<feature type="binding site" evidence="17">
    <location>
        <position position="157"/>
    </location>
    <ligand>
        <name>Ca(2+)</name>
        <dbReference type="ChEBI" id="CHEBI:29108"/>
        <label>2</label>
    </ligand>
</feature>
<dbReference type="SMART" id="SM00235">
    <property type="entry name" value="ZnMc"/>
    <property type="match status" value="1"/>
</dbReference>
<dbReference type="eggNOG" id="KOG1565">
    <property type="taxonomic scope" value="Eukaryota"/>
</dbReference>
<keyword evidence="3" id="KW-0964">Secreted</keyword>
<dbReference type="Gene3D" id="3.40.390.10">
    <property type="entry name" value="Collagenase (Catalytic Domain)"/>
    <property type="match status" value="1"/>
</dbReference>
<dbReference type="Pfam" id="PF00413">
    <property type="entry name" value="Peptidase_M10"/>
    <property type="match status" value="1"/>
</dbReference>
<dbReference type="InterPro" id="IPR036375">
    <property type="entry name" value="Hemopexin-like_dom_sf"/>
</dbReference>
<evidence type="ECO:0000256" key="6">
    <source>
        <dbReference type="ARBA" id="ARBA00022723"/>
    </source>
</evidence>
<dbReference type="InterPro" id="IPR001818">
    <property type="entry name" value="Pept_M10_metallopeptidase"/>
</dbReference>
<comment type="cofactor">
    <cofactor evidence="17">
        <name>Zn(2+)</name>
        <dbReference type="ChEBI" id="CHEBI:29105"/>
    </cofactor>
    <text evidence="17">Binds 2 Zn(2+) ions per subunit.</text>
</comment>
<feature type="binding site" evidence="16">
    <location>
        <position position="189"/>
    </location>
    <ligand>
        <name>Zn(2+)</name>
        <dbReference type="ChEBI" id="CHEBI:29105"/>
        <label>2</label>
        <note>catalytic</note>
    </ligand>
</feature>
<evidence type="ECO:0000256" key="5">
    <source>
        <dbReference type="ARBA" id="ARBA00022670"/>
    </source>
</evidence>
<evidence type="ECO:0000256" key="2">
    <source>
        <dbReference type="ARBA" id="ARBA00010370"/>
    </source>
</evidence>
<dbReference type="Proteomes" id="UP000008672">
    <property type="component" value="Unassembled WGS sequence"/>
</dbReference>
<dbReference type="EMBL" id="AFYH01094600">
    <property type="status" value="NOT_ANNOTATED_CDS"/>
    <property type="molecule type" value="Genomic_DNA"/>
</dbReference>
<evidence type="ECO:0000256" key="10">
    <source>
        <dbReference type="ARBA" id="ARBA00022833"/>
    </source>
</evidence>
<evidence type="ECO:0000256" key="8">
    <source>
        <dbReference type="ARBA" id="ARBA00022737"/>
    </source>
</evidence>
<dbReference type="GeneTree" id="ENSGT00940000160903"/>
<dbReference type="GO" id="GO:0031012">
    <property type="term" value="C:extracellular matrix"/>
    <property type="evidence" value="ECO:0007669"/>
    <property type="project" value="InterPro"/>
</dbReference>
<feature type="binding site" evidence="17">
    <location>
        <position position="395"/>
    </location>
    <ligand>
        <name>Ca(2+)</name>
        <dbReference type="ChEBI" id="CHEBI:29108"/>
        <label>4</label>
    </ligand>
</feature>
<dbReference type="HOGENOM" id="CLU_015489_6_0_1"/>
<dbReference type="Ensembl" id="ENSLACT00000017154.1">
    <property type="protein sequence ID" value="ENSLACP00000017032.1"/>
    <property type="gene ID" value="ENSLACG00000015001.1"/>
</dbReference>
<feature type="binding site" evidence="17">
    <location>
        <position position="348"/>
    </location>
    <ligand>
        <name>Ca(2+)</name>
        <dbReference type="ChEBI" id="CHEBI:29108"/>
        <label>5</label>
    </ligand>
</feature>
<dbReference type="SUPFAM" id="SSF47090">
    <property type="entry name" value="PGBD-like"/>
    <property type="match status" value="1"/>
</dbReference>
<dbReference type="OMA" id="RTTYWNR"/>
<dbReference type="SUPFAM" id="SSF55486">
    <property type="entry name" value="Metalloproteases ('zincins'), catalytic domain"/>
    <property type="match status" value="1"/>
</dbReference>
<dbReference type="SUPFAM" id="SSF50923">
    <property type="entry name" value="Hemopexin-like domain"/>
    <property type="match status" value="1"/>
</dbReference>
<dbReference type="PRINTS" id="PR00138">
    <property type="entry name" value="MATRIXIN"/>
</dbReference>
<evidence type="ECO:0000256" key="17">
    <source>
        <dbReference type="PIRSR" id="PIRSR621190-2"/>
    </source>
</evidence>
<keyword evidence="8" id="KW-0677">Repeat</keyword>
<dbReference type="Gene3D" id="2.110.10.10">
    <property type="entry name" value="Hemopexin-like domain"/>
    <property type="match status" value="1"/>
</dbReference>
<evidence type="ECO:0000256" key="19">
    <source>
        <dbReference type="PROSITE-ProRule" id="PRU01011"/>
    </source>
</evidence>
<dbReference type="InterPro" id="IPR036365">
    <property type="entry name" value="PGBD-like_sf"/>
</dbReference>
<keyword evidence="11 17" id="KW-0106">Calcium</keyword>
<feature type="binding site" evidence="17">
    <location>
        <position position="301"/>
    </location>
    <ligand>
        <name>Ca(2+)</name>
        <dbReference type="ChEBI" id="CHEBI:29108"/>
        <label>5</label>
    </ligand>
</feature>
<gene>
    <name evidence="21" type="primary">LOC102361268</name>
</gene>
<keyword evidence="4" id="KW-0272">Extracellular matrix</keyword>
<dbReference type="InterPro" id="IPR018487">
    <property type="entry name" value="Hemopexin-like_repeat"/>
</dbReference>
<evidence type="ECO:0000256" key="9">
    <source>
        <dbReference type="ARBA" id="ARBA00022801"/>
    </source>
</evidence>
<evidence type="ECO:0000256" key="7">
    <source>
        <dbReference type="ARBA" id="ARBA00022729"/>
    </source>
</evidence>
<protein>
    <submittedName>
        <fullName evidence="21">Matrix metallopeptidase 20a (enamelysin)</fullName>
    </submittedName>
</protein>
<dbReference type="InterPro" id="IPR002477">
    <property type="entry name" value="Peptidoglycan-bd-like"/>
</dbReference>
<accession>H3B561</accession>
<dbReference type="InterPro" id="IPR021190">
    <property type="entry name" value="Pept_M10A"/>
</dbReference>
<evidence type="ECO:0000256" key="16">
    <source>
        <dbReference type="PIRSR" id="PIRSR001191-2"/>
    </source>
</evidence>
<evidence type="ECO:0000256" key="4">
    <source>
        <dbReference type="ARBA" id="ARBA00022530"/>
    </source>
</evidence>
<dbReference type="AlphaFoldDB" id="H3B561"/>
<keyword evidence="10 16" id="KW-0862">Zinc</keyword>
<feature type="binding site" evidence="17">
    <location>
        <position position="161"/>
    </location>
    <ligand>
        <name>Zn(2+)</name>
        <dbReference type="ChEBI" id="CHEBI:29105"/>
        <label>1</label>
    </ligand>
</feature>
<proteinExistence type="inferred from homology"/>
<reference evidence="22" key="1">
    <citation type="submission" date="2011-08" db="EMBL/GenBank/DDBJ databases">
        <title>The draft genome of Latimeria chalumnae.</title>
        <authorList>
            <person name="Di Palma F."/>
            <person name="Alfoldi J."/>
            <person name="Johnson J."/>
            <person name="Berlin A."/>
            <person name="Gnerre S."/>
            <person name="Jaffe D."/>
            <person name="MacCallum I."/>
            <person name="Young S."/>
            <person name="Walker B.J."/>
            <person name="Lander E."/>
            <person name="Lindblad-Toh K."/>
        </authorList>
    </citation>
    <scope>NUCLEOTIDE SEQUENCE [LARGE SCALE GENOMIC DNA]</scope>
    <source>
        <strain evidence="22">Wild caught</strain>
    </source>
</reference>
<dbReference type="FunFam" id="2.110.10.10:FF:000002">
    <property type="entry name" value="Matrix metallopeptidase 3"/>
    <property type="match status" value="1"/>
</dbReference>
<dbReference type="CDD" id="cd00094">
    <property type="entry name" value="HX"/>
    <property type="match status" value="1"/>
</dbReference>
<keyword evidence="13" id="KW-0865">Zymogen</keyword>
<feature type="binding site" evidence="17">
    <location>
        <position position="203"/>
    </location>
    <ligand>
        <name>Zn(2+)</name>
        <dbReference type="ChEBI" id="CHEBI:29105"/>
        <label>2</label>
        <note>catalytic</note>
    </ligand>
</feature>
<evidence type="ECO:0000256" key="18">
    <source>
        <dbReference type="PIRSR" id="PIRSR621190-3"/>
    </source>
</evidence>
<dbReference type="GO" id="GO:0008270">
    <property type="term" value="F:zinc ion binding"/>
    <property type="evidence" value="ECO:0007669"/>
    <property type="project" value="InterPro"/>
</dbReference>
<evidence type="ECO:0000256" key="13">
    <source>
        <dbReference type="ARBA" id="ARBA00023145"/>
    </source>
</evidence>
<dbReference type="CDD" id="cd04278">
    <property type="entry name" value="ZnMc_MMP"/>
    <property type="match status" value="1"/>
</dbReference>
<keyword evidence="14 18" id="KW-1015">Disulfide bond</keyword>
<comment type="cofactor">
    <cofactor evidence="17">
        <name>Ca(2+)</name>
        <dbReference type="ChEBI" id="CHEBI:29108"/>
    </cofactor>
    <text evidence="17">Can bind about 5 Ca(2+) ions per subunit.</text>
</comment>
<feature type="binding site" evidence="16">
    <location>
        <position position="185"/>
    </location>
    <ligand>
        <name>Zn(2+)</name>
        <dbReference type="ChEBI" id="CHEBI:29105"/>
        <label>2</label>
        <note>catalytic</note>
    </ligand>
</feature>
<feature type="domain" description="Peptidase metallopeptidase" evidence="20">
    <location>
        <begin position="70"/>
        <end position="231"/>
    </location>
</feature>
<feature type="repeat" description="Hemopexin" evidence="19">
    <location>
        <begin position="295"/>
        <end position="340"/>
    </location>
</feature>
<feature type="binding site" evidence="17">
    <location>
        <position position="159"/>
    </location>
    <ligand>
        <name>Ca(2+)</name>
        <dbReference type="ChEBI" id="CHEBI:29108"/>
        <label>2</label>
    </ligand>
</feature>
<dbReference type="EMBL" id="AFYH01094601">
    <property type="status" value="NOT_ANNOTATED_CDS"/>
    <property type="molecule type" value="Genomic_DNA"/>
</dbReference>
<name>H3B561_LATCH</name>
<dbReference type="InterPro" id="IPR033739">
    <property type="entry name" value="M10A_MMP"/>
</dbReference>
<reference evidence="21" key="2">
    <citation type="submission" date="2025-08" db="UniProtKB">
        <authorList>
            <consortium name="Ensembl"/>
        </authorList>
    </citation>
    <scope>IDENTIFICATION</scope>
</reference>
<dbReference type="InParanoid" id="H3B561"/>
<dbReference type="GO" id="GO:0004222">
    <property type="term" value="F:metalloendopeptidase activity"/>
    <property type="evidence" value="ECO:0007669"/>
    <property type="project" value="InterPro"/>
</dbReference>
<evidence type="ECO:0000256" key="1">
    <source>
        <dbReference type="ARBA" id="ARBA00004498"/>
    </source>
</evidence>
<keyword evidence="5" id="KW-0645">Protease</keyword>
<feature type="binding site" evidence="17">
    <location>
        <position position="255"/>
    </location>
    <ligand>
        <name>Ca(2+)</name>
        <dbReference type="ChEBI" id="CHEBI:29108"/>
        <label>4</label>
    </ligand>
</feature>
<feature type="disulfide bond" evidence="18">
    <location>
        <begin position="248"/>
        <end position="434"/>
    </location>
</feature>